<organism evidence="2 3">
    <name type="scientific">Gimesia algae</name>
    <dbReference type="NCBI Taxonomy" id="2527971"/>
    <lineage>
        <taxon>Bacteria</taxon>
        <taxon>Pseudomonadati</taxon>
        <taxon>Planctomycetota</taxon>
        <taxon>Planctomycetia</taxon>
        <taxon>Planctomycetales</taxon>
        <taxon>Planctomycetaceae</taxon>
        <taxon>Gimesia</taxon>
    </lineage>
</organism>
<reference evidence="2 3" key="1">
    <citation type="submission" date="2019-02" db="EMBL/GenBank/DDBJ databases">
        <title>Deep-cultivation of Planctomycetes and their phenomic and genomic characterization uncovers novel biology.</title>
        <authorList>
            <person name="Wiegand S."/>
            <person name="Jogler M."/>
            <person name="Boedeker C."/>
            <person name="Pinto D."/>
            <person name="Vollmers J."/>
            <person name="Rivas-Marin E."/>
            <person name="Kohn T."/>
            <person name="Peeters S.H."/>
            <person name="Heuer A."/>
            <person name="Rast P."/>
            <person name="Oberbeckmann S."/>
            <person name="Bunk B."/>
            <person name="Jeske O."/>
            <person name="Meyerdierks A."/>
            <person name="Storesund J.E."/>
            <person name="Kallscheuer N."/>
            <person name="Luecker S."/>
            <person name="Lage O.M."/>
            <person name="Pohl T."/>
            <person name="Merkel B.J."/>
            <person name="Hornburger P."/>
            <person name="Mueller R.-W."/>
            <person name="Bruemmer F."/>
            <person name="Labrenz M."/>
            <person name="Spormann A.M."/>
            <person name="Op den Camp H."/>
            <person name="Overmann J."/>
            <person name="Amann R."/>
            <person name="Jetten M.S.M."/>
            <person name="Mascher T."/>
            <person name="Medema M.H."/>
            <person name="Devos D.P."/>
            <person name="Kaster A.-K."/>
            <person name="Ovreas L."/>
            <person name="Rohde M."/>
            <person name="Galperin M.Y."/>
            <person name="Jogler C."/>
        </authorList>
    </citation>
    <scope>NUCLEOTIDE SEQUENCE [LARGE SCALE GENOMIC DNA]</scope>
    <source>
        <strain evidence="2 3">Pan161</strain>
    </source>
</reference>
<dbReference type="RefSeq" id="WP_145225514.1">
    <property type="nucleotide sequence ID" value="NZ_CP036343.1"/>
</dbReference>
<dbReference type="EMBL" id="CP036343">
    <property type="protein sequence ID" value="QDT89923.1"/>
    <property type="molecule type" value="Genomic_DNA"/>
</dbReference>
<sequence length="885" mass="98707" precursor="true">MRFLFVLLSVSLLIVTDALAGDPIQLPVTKDNSIVMVDGEWSLNAGQQGRIRIKGNQHIVAMAFDTSAIAGKRVKSATLVCVPGKQDISGVTISTIATPWNEQHSNGLTAGIDGIEDWGYKGARFPAVCGGNGFTLVHNTNTKMRDGNYHWDVPPDMIHALAIGVAHGLAIHEHSADTRRNPTIFAHEQSGKKPYLIVELDDQVEAVPDAATELRLASADDTSARLTLKSPLHDGFAYEVTIDGKSLGRHNIPLVKNGHKQTIQLRDLPSSIAVHQPYEIKVVTLNRTGQVSQPAKLRGVILKSVSIDKPNVAFSPAQSSPVPGLSVIPVTDKYDSSGKSVGELPEDYRTDNAIFDGQRVRLTAAAGEVVGFQLLLRVDKNEEVSVKIQLDEPEPRIDLHQAVYVPSNGRLIPDPLLPMPDSILLKPDTDHSVIADIYLPFDASPGLRQGKITISDGRVVPLIIKVLPFALPRQASFSCEMNGYGLPDHVNEYYALQQIAYDHRVHANILHYSHRTAAPGSRKSNLDMRLRSGRRMDNRRYDSIQPGSKTGFWDDFIEAFGPYIDGSLFKEGHRGPIAAPGFYLTFHESWPLNCRSYFNGNPDAYHSFAEQPEYRRTFVNILQDFARLAESKSWKQTGFQVYFNNKGSLNEKTKAPWILDEPASYWDYRALQFYGELTDRGRDVAPGVQIDYRIDISRPEYCRGQLSRRDDLWVVSATAFQHYRRLVSDRMQSDGLKTWVYGTSNHVHETNRNVQAWALDAWQAGATGIVPWQTVNKSGSALTEADQLGLFIFDKNTSDETVIRHSMRLKAYRDVQQLIEYLNLLQQQKRWSQNQMRRFVNQYVDLDAEVNKTNEADAGTAAYGRLSASGLETLRIAVSKLLAAQ</sequence>
<feature type="chain" id="PRO_5021768812" description="Glycoside hydrolase 123 C-terminal domain-containing protein" evidence="1">
    <location>
        <begin position="21"/>
        <end position="885"/>
    </location>
</feature>
<feature type="signal peptide" evidence="1">
    <location>
        <begin position="1"/>
        <end position="20"/>
    </location>
</feature>
<name>A0A517VA87_9PLAN</name>
<keyword evidence="3" id="KW-1185">Reference proteome</keyword>
<evidence type="ECO:0000313" key="3">
    <source>
        <dbReference type="Proteomes" id="UP000316855"/>
    </source>
</evidence>
<accession>A0A517VA87</accession>
<gene>
    <name evidence="2" type="ORF">Pan161_15560</name>
</gene>
<dbReference type="KEGG" id="gax:Pan161_15560"/>
<dbReference type="AlphaFoldDB" id="A0A517VA87"/>
<evidence type="ECO:0000313" key="2">
    <source>
        <dbReference type="EMBL" id="QDT89923.1"/>
    </source>
</evidence>
<dbReference type="InterPro" id="IPR003961">
    <property type="entry name" value="FN3_dom"/>
</dbReference>
<evidence type="ECO:0000256" key="1">
    <source>
        <dbReference type="SAM" id="SignalP"/>
    </source>
</evidence>
<proteinExistence type="predicted"/>
<dbReference type="OrthoDB" id="2501743at2"/>
<dbReference type="CDD" id="cd00063">
    <property type="entry name" value="FN3"/>
    <property type="match status" value="1"/>
</dbReference>
<evidence type="ECO:0008006" key="4">
    <source>
        <dbReference type="Google" id="ProtNLM"/>
    </source>
</evidence>
<keyword evidence="1" id="KW-0732">Signal</keyword>
<protein>
    <recommendedName>
        <fullName evidence="4">Glycoside hydrolase 123 C-terminal domain-containing protein</fullName>
    </recommendedName>
</protein>
<dbReference type="Proteomes" id="UP000316855">
    <property type="component" value="Chromosome"/>
</dbReference>